<dbReference type="Gene3D" id="3.90.1530.30">
    <property type="match status" value="1"/>
</dbReference>
<evidence type="ECO:0000313" key="6">
    <source>
        <dbReference type="EMBL" id="AQW20713.1"/>
    </source>
</evidence>
<feature type="domain" description="HTH cro/C1-type" evidence="5">
    <location>
        <begin position="140"/>
        <end position="167"/>
    </location>
</feature>
<dbReference type="GO" id="GO:0045881">
    <property type="term" value="P:positive regulation of sporulation resulting in formation of a cellular spore"/>
    <property type="evidence" value="ECO:0007669"/>
    <property type="project" value="TreeGrafter"/>
</dbReference>
<dbReference type="RefSeq" id="WP_035165905.1">
    <property type="nucleotide sequence ID" value="NZ_CP018906.1"/>
</dbReference>
<dbReference type="PANTHER" id="PTHR33375:SF1">
    <property type="entry name" value="CHROMOSOME-PARTITIONING PROTEIN PARB-RELATED"/>
    <property type="match status" value="1"/>
</dbReference>
<proteinExistence type="inferred from homology"/>
<dbReference type="InterPro" id="IPR001387">
    <property type="entry name" value="Cro/C1-type_HTH"/>
</dbReference>
<dbReference type="CDD" id="cd16393">
    <property type="entry name" value="SPO0J_N"/>
    <property type="match status" value="1"/>
</dbReference>
<evidence type="ECO:0000256" key="1">
    <source>
        <dbReference type="ARBA" id="ARBA00004453"/>
    </source>
</evidence>
<dbReference type="Pfam" id="PF17762">
    <property type="entry name" value="HTH_ParB"/>
    <property type="match status" value="1"/>
</dbReference>
<evidence type="ECO:0000256" key="2">
    <source>
        <dbReference type="ARBA" id="ARBA00006295"/>
    </source>
</evidence>
<dbReference type="SUPFAM" id="SSF109709">
    <property type="entry name" value="KorB DNA-binding domain-like"/>
    <property type="match status" value="1"/>
</dbReference>
<protein>
    <submittedName>
        <fullName evidence="6">Chromosome partitioning protein ParB</fullName>
    </submittedName>
</protein>
<evidence type="ECO:0000256" key="4">
    <source>
        <dbReference type="ARBA" id="ARBA00023125"/>
    </source>
</evidence>
<dbReference type="InterPro" id="IPR004437">
    <property type="entry name" value="ParB/RepB/Spo0J"/>
</dbReference>
<dbReference type="Gene3D" id="1.10.10.2830">
    <property type="match status" value="1"/>
</dbReference>
<dbReference type="InterPro" id="IPR050336">
    <property type="entry name" value="Chromosome_partition/occlusion"/>
</dbReference>
<dbReference type="GO" id="GO:0009295">
    <property type="term" value="C:nucleoid"/>
    <property type="evidence" value="ECO:0007669"/>
    <property type="project" value="UniProtKB-SubCell"/>
</dbReference>
<dbReference type="GO" id="GO:0003677">
    <property type="term" value="F:DNA binding"/>
    <property type="evidence" value="ECO:0007669"/>
    <property type="project" value="UniProtKB-KW"/>
</dbReference>
<dbReference type="PANTHER" id="PTHR33375">
    <property type="entry name" value="CHROMOSOME-PARTITIONING PROTEIN PARB-RELATED"/>
    <property type="match status" value="1"/>
</dbReference>
<dbReference type="GO" id="GO:0007059">
    <property type="term" value="P:chromosome segregation"/>
    <property type="evidence" value="ECO:0007669"/>
    <property type="project" value="UniProtKB-KW"/>
</dbReference>
<dbReference type="InterPro" id="IPR036086">
    <property type="entry name" value="ParB/Sulfiredoxin_sf"/>
</dbReference>
<gene>
    <name evidence="6" type="ORF">PL11_001665</name>
</gene>
<keyword evidence="4" id="KW-0238">DNA-binding</keyword>
<dbReference type="SMART" id="SM00470">
    <property type="entry name" value="ParB"/>
    <property type="match status" value="1"/>
</dbReference>
<dbReference type="Pfam" id="PF02195">
    <property type="entry name" value="ParB_N"/>
    <property type="match status" value="1"/>
</dbReference>
<evidence type="ECO:0000256" key="3">
    <source>
        <dbReference type="ARBA" id="ARBA00022829"/>
    </source>
</evidence>
<dbReference type="SUPFAM" id="SSF110849">
    <property type="entry name" value="ParB/Sulfiredoxin"/>
    <property type="match status" value="1"/>
</dbReference>
<keyword evidence="7" id="KW-1185">Reference proteome</keyword>
<dbReference type="KEGG" id="lcu:PL11_001665"/>
<dbReference type="eggNOG" id="COG1475">
    <property type="taxonomic scope" value="Bacteria"/>
</dbReference>
<evidence type="ECO:0000259" key="5">
    <source>
        <dbReference type="PROSITE" id="PS50943"/>
    </source>
</evidence>
<dbReference type="InterPro" id="IPR057240">
    <property type="entry name" value="ParB_dimer_C"/>
</dbReference>
<reference evidence="6 7" key="1">
    <citation type="journal article" date="2015" name="Genome Announc.">
        <title>Genome Sequence of Lactobacillus curieae CCTCC M 2011381T, a Novel Producer of Gamma-aminobutyric Acid.</title>
        <authorList>
            <person name="Wang Y."/>
            <person name="Wang Y."/>
            <person name="Lang C."/>
            <person name="Wei D."/>
            <person name="Xu P."/>
            <person name="Xie J."/>
        </authorList>
    </citation>
    <scope>NUCLEOTIDE SEQUENCE [LARGE SCALE GENOMIC DNA]</scope>
    <source>
        <strain evidence="6 7">CCTCC M 2011381</strain>
    </source>
</reference>
<dbReference type="Pfam" id="PF23552">
    <property type="entry name" value="ParB_C"/>
    <property type="match status" value="1"/>
</dbReference>
<keyword evidence="3" id="KW-0159">Chromosome partition</keyword>
<evidence type="ECO:0000313" key="7">
    <source>
        <dbReference type="Proteomes" id="UP000030361"/>
    </source>
</evidence>
<comment type="subcellular location">
    <subcellularLocation>
        <location evidence="1">Cytoplasm</location>
        <location evidence="1">Nucleoid</location>
    </subcellularLocation>
</comment>
<name>A0A1S6QGH5_9LACO</name>
<dbReference type="PROSITE" id="PS50943">
    <property type="entry name" value="HTH_CROC1"/>
    <property type="match status" value="1"/>
</dbReference>
<dbReference type="FunFam" id="1.10.10.2830:FF:000001">
    <property type="entry name" value="Chromosome partitioning protein ParB"/>
    <property type="match status" value="1"/>
</dbReference>
<dbReference type="NCBIfam" id="TIGR00180">
    <property type="entry name" value="parB_part"/>
    <property type="match status" value="1"/>
</dbReference>
<dbReference type="FunFam" id="3.90.1530.30:FF:000001">
    <property type="entry name" value="Chromosome partitioning protein ParB"/>
    <property type="match status" value="1"/>
</dbReference>
<dbReference type="EMBL" id="CP018906">
    <property type="protein sequence ID" value="AQW20713.1"/>
    <property type="molecule type" value="Genomic_DNA"/>
</dbReference>
<accession>A0A1S6QGH5</accession>
<dbReference type="OrthoDB" id="9802051at2"/>
<comment type="similarity">
    <text evidence="2">Belongs to the ParB family.</text>
</comment>
<dbReference type="GO" id="GO:0005694">
    <property type="term" value="C:chromosome"/>
    <property type="evidence" value="ECO:0007669"/>
    <property type="project" value="TreeGrafter"/>
</dbReference>
<organism evidence="6 7">
    <name type="scientific">Lentilactobacillus curieae</name>
    <dbReference type="NCBI Taxonomy" id="1138822"/>
    <lineage>
        <taxon>Bacteria</taxon>
        <taxon>Bacillati</taxon>
        <taxon>Bacillota</taxon>
        <taxon>Bacilli</taxon>
        <taxon>Lactobacillales</taxon>
        <taxon>Lactobacillaceae</taxon>
        <taxon>Lentilactobacillus</taxon>
    </lineage>
</organism>
<dbReference type="Proteomes" id="UP000030361">
    <property type="component" value="Chromosome"/>
</dbReference>
<dbReference type="InterPro" id="IPR041468">
    <property type="entry name" value="HTH_ParB/Spo0J"/>
</dbReference>
<sequence>MPSKKITGGLGKGIEALFEDNNVDTSKENVIDIKLNDIKPNPYQPRHHFDAKALEDLALSIKNSGVFQPIIVRKPNPDKEAYELLTGERRLRASKIAQQKTIPAIVRDVNEEQMMEIAVLENLQREDLTTLEEAQAYETLMTQLDLTQAQVAQRLGKSRPYIANYLRILGLPTPIKDFLDEGKLSMGQARTLLSVKNRKDMVELAKRAVADSMTVRQLEQAADKINGKKGAKKKRVVRKSPFVKASENQLQDRFGTKVAINSAPRKKGAGKIEIAYASTEDLNRILEMLDVNLD</sequence>
<dbReference type="InterPro" id="IPR003115">
    <property type="entry name" value="ParB_N"/>
</dbReference>
<dbReference type="AlphaFoldDB" id="A0A1S6QGH5"/>